<evidence type="ECO:0000313" key="1">
    <source>
        <dbReference type="Proteomes" id="UP000887580"/>
    </source>
</evidence>
<organism evidence="1 2">
    <name type="scientific">Panagrolaimus sp. PS1159</name>
    <dbReference type="NCBI Taxonomy" id="55785"/>
    <lineage>
        <taxon>Eukaryota</taxon>
        <taxon>Metazoa</taxon>
        <taxon>Ecdysozoa</taxon>
        <taxon>Nematoda</taxon>
        <taxon>Chromadorea</taxon>
        <taxon>Rhabditida</taxon>
        <taxon>Tylenchina</taxon>
        <taxon>Panagrolaimomorpha</taxon>
        <taxon>Panagrolaimoidea</taxon>
        <taxon>Panagrolaimidae</taxon>
        <taxon>Panagrolaimus</taxon>
    </lineage>
</organism>
<sequence>MLLIAIDTAAILLVFSFKYEAALTILFIMFFIFILLASHKEKSASEHNFKYLMKDSTNSLFNDYNASFNCFGKFGCLFYVSITCNLLREIVPYLQFHSAFIYFIYFSLTIGTLSFMTIPAYVGGLIQTTKVLGALIAEYGDQKKRLDPLLV</sequence>
<dbReference type="WBParaSite" id="PS1159_v2.g10719.t1">
    <property type="protein sequence ID" value="PS1159_v2.g10719.t1"/>
    <property type="gene ID" value="PS1159_v2.g10719"/>
</dbReference>
<accession>A0AC35EWG5</accession>
<proteinExistence type="predicted"/>
<reference evidence="2" key="1">
    <citation type="submission" date="2022-11" db="UniProtKB">
        <authorList>
            <consortium name="WormBaseParasite"/>
        </authorList>
    </citation>
    <scope>IDENTIFICATION</scope>
</reference>
<name>A0AC35EWG5_9BILA</name>
<evidence type="ECO:0000313" key="2">
    <source>
        <dbReference type="WBParaSite" id="PS1159_v2.g10719.t1"/>
    </source>
</evidence>
<protein>
    <submittedName>
        <fullName evidence="2">Uncharacterized protein</fullName>
    </submittedName>
</protein>
<dbReference type="Proteomes" id="UP000887580">
    <property type="component" value="Unplaced"/>
</dbReference>